<evidence type="ECO:0000313" key="2">
    <source>
        <dbReference type="EMBL" id="VFJ15019.1"/>
    </source>
</evidence>
<keyword evidence="2" id="KW-0489">Methyltransferase</keyword>
<sequence length="163" mass="18505">MSAKYQFKEAAGYVCKLLYPIPISYYEGNGDLISICTLSSIDLLKKIARDNNIMEKVVLAGRLFSENKGIDSLVTFCCIRSLDMKYLILCGKDTKGHYPGDALMNLMNYGIDTEGRIINCIAPYPYLTINSHLVDKFRKKITIIDMRGCLDLYEIKNKIKILI</sequence>
<dbReference type="GO" id="GO:0008168">
    <property type="term" value="F:methyltransferase activity"/>
    <property type="evidence" value="ECO:0007669"/>
    <property type="project" value="UniProtKB-KW"/>
</dbReference>
<evidence type="ECO:0000256" key="1">
    <source>
        <dbReference type="ARBA" id="ARBA00022679"/>
    </source>
</evidence>
<proteinExistence type="predicted"/>
<dbReference type="GeneID" id="39421839"/>
<evidence type="ECO:0000313" key="3">
    <source>
        <dbReference type="Proteomes" id="UP000294299"/>
    </source>
</evidence>
<accession>A0A484IFT6</accession>
<dbReference type="Pfam" id="PF04208">
    <property type="entry name" value="MtrA"/>
    <property type="match status" value="1"/>
</dbReference>
<gene>
    <name evidence="2" type="ORF">NFRAN_2697</name>
</gene>
<dbReference type="GO" id="GO:0032259">
    <property type="term" value="P:methylation"/>
    <property type="evidence" value="ECO:0007669"/>
    <property type="project" value="UniProtKB-KW"/>
</dbReference>
<dbReference type="KEGG" id="nfn:NFRAN_2697"/>
<dbReference type="RefSeq" id="WP_134485055.1">
    <property type="nucleotide sequence ID" value="NZ_LR216287.1"/>
</dbReference>
<keyword evidence="1 2" id="KW-0808">Transferase</keyword>
<dbReference type="EMBL" id="LR216287">
    <property type="protein sequence ID" value="VFJ15019.1"/>
    <property type="molecule type" value="Genomic_DNA"/>
</dbReference>
<dbReference type="AlphaFoldDB" id="A0A484IFT6"/>
<reference evidence="2 3" key="1">
    <citation type="submission" date="2019-02" db="EMBL/GenBank/DDBJ databases">
        <authorList>
            <person name="Lehtovirta-Morley E L."/>
        </authorList>
    </citation>
    <scope>NUCLEOTIDE SEQUENCE [LARGE SCALE GENOMIC DNA]</scope>
    <source>
        <strain evidence="2">NFRAN1</strain>
    </source>
</reference>
<dbReference type="InterPro" id="IPR030688">
    <property type="entry name" value="MeTrfase_MtrA/MtxA"/>
</dbReference>
<protein>
    <submittedName>
        <fullName evidence="2">Tetrahydromethanopterin S-methyltransferase subunit A</fullName>
    </submittedName>
</protein>
<name>A0A484IFT6_9ARCH</name>
<dbReference type="Proteomes" id="UP000294299">
    <property type="component" value="Chromosome NFRAN"/>
</dbReference>
<dbReference type="OrthoDB" id="130682at2157"/>
<keyword evidence="3" id="KW-1185">Reference proteome</keyword>
<organism evidence="2 3">
    <name type="scientific">Candidatus Nitrosocosmicus franklandianus</name>
    <dbReference type="NCBI Taxonomy" id="1798806"/>
    <lineage>
        <taxon>Archaea</taxon>
        <taxon>Nitrososphaerota</taxon>
        <taxon>Nitrososphaeria</taxon>
        <taxon>Nitrososphaerales</taxon>
        <taxon>Nitrososphaeraceae</taxon>
        <taxon>Candidatus Nitrosocosmicus</taxon>
    </lineage>
</organism>